<organism evidence="14 15">
    <name type="scientific">Labrys okinawensis</name>
    <dbReference type="NCBI Taxonomy" id="346911"/>
    <lineage>
        <taxon>Bacteria</taxon>
        <taxon>Pseudomonadati</taxon>
        <taxon>Pseudomonadota</taxon>
        <taxon>Alphaproteobacteria</taxon>
        <taxon>Hyphomicrobiales</taxon>
        <taxon>Xanthobacteraceae</taxon>
        <taxon>Labrys</taxon>
    </lineage>
</organism>
<dbReference type="SUPFAM" id="SSF161098">
    <property type="entry name" value="MetI-like"/>
    <property type="match status" value="1"/>
</dbReference>
<evidence type="ECO:0000256" key="5">
    <source>
        <dbReference type="ARBA" id="ARBA00022448"/>
    </source>
</evidence>
<evidence type="ECO:0000256" key="10">
    <source>
        <dbReference type="ARBA" id="ARBA00037054"/>
    </source>
</evidence>
<evidence type="ECO:0000256" key="11">
    <source>
        <dbReference type="RuleBase" id="RU363032"/>
    </source>
</evidence>
<feature type="transmembrane region" description="Helical" evidence="11">
    <location>
        <begin position="12"/>
        <end position="34"/>
    </location>
</feature>
<keyword evidence="5 11" id="KW-0813">Transport</keyword>
<feature type="transmembrane region" description="Helical" evidence="11">
    <location>
        <begin position="71"/>
        <end position="100"/>
    </location>
</feature>
<dbReference type="GO" id="GO:0055085">
    <property type="term" value="P:transmembrane transport"/>
    <property type="evidence" value="ECO:0007669"/>
    <property type="project" value="InterPro"/>
</dbReference>
<dbReference type="PROSITE" id="PS50928">
    <property type="entry name" value="ABC_TM1"/>
    <property type="match status" value="1"/>
</dbReference>
<accession>A0A2S9QDQ9</accession>
<name>A0A2S9QDQ9_9HYPH</name>
<comment type="caution">
    <text evidence="14">The sequence shown here is derived from an EMBL/GenBank/DDBJ whole genome shotgun (WGS) entry which is preliminary data.</text>
</comment>
<dbReference type="EMBL" id="PUEJ01000004">
    <property type="protein sequence ID" value="PRH87489.1"/>
    <property type="molecule type" value="Genomic_DNA"/>
</dbReference>
<keyword evidence="9 11" id="KW-0472">Membrane</keyword>
<feature type="transmembrane region" description="Helical" evidence="11">
    <location>
        <begin position="140"/>
        <end position="160"/>
    </location>
</feature>
<dbReference type="OrthoDB" id="9815445at2"/>
<evidence type="ECO:0000256" key="4">
    <source>
        <dbReference type="ARBA" id="ARBA00020515"/>
    </source>
</evidence>
<evidence type="ECO:0000313" key="15">
    <source>
        <dbReference type="Proteomes" id="UP000237682"/>
    </source>
</evidence>
<evidence type="ECO:0000256" key="8">
    <source>
        <dbReference type="ARBA" id="ARBA00022989"/>
    </source>
</evidence>
<comment type="function">
    <text evidence="10 12">Part of the ABC transporter complex UgpBAEC involved in sn-glycerol-3-phosphate (G3P) import. Probably responsible for the translocation of the substrate across the membrane.</text>
</comment>
<dbReference type="PANTHER" id="PTHR43744">
    <property type="entry name" value="ABC TRANSPORTER PERMEASE PROTEIN MG189-RELATED-RELATED"/>
    <property type="match status" value="1"/>
</dbReference>
<evidence type="ECO:0000313" key="14">
    <source>
        <dbReference type="EMBL" id="PRH87489.1"/>
    </source>
</evidence>
<dbReference type="Gene3D" id="1.10.3720.10">
    <property type="entry name" value="MetI-like"/>
    <property type="match status" value="1"/>
</dbReference>
<feature type="transmembrane region" description="Helical" evidence="11">
    <location>
        <begin position="196"/>
        <end position="218"/>
    </location>
</feature>
<dbReference type="PANTHER" id="PTHR43744:SF8">
    <property type="entry name" value="SN-GLYCEROL-3-PHOSPHATE TRANSPORT SYSTEM PERMEASE PROTEIN UGPE"/>
    <property type="match status" value="1"/>
</dbReference>
<gene>
    <name evidence="12" type="primary">ugpE</name>
    <name evidence="14" type="ORF">C5L14_12820</name>
</gene>
<feature type="transmembrane region" description="Helical" evidence="11">
    <location>
        <begin position="238"/>
        <end position="263"/>
    </location>
</feature>
<reference evidence="14 15" key="1">
    <citation type="submission" date="2018-02" db="EMBL/GenBank/DDBJ databases">
        <title>Whole genome sequencing of endophytic bacterium.</title>
        <authorList>
            <person name="Eedara R."/>
            <person name="Podile A.R."/>
        </authorList>
    </citation>
    <scope>NUCLEOTIDE SEQUENCE [LARGE SCALE GENOMIC DNA]</scope>
    <source>
        <strain evidence="14 15">RP1T</strain>
    </source>
</reference>
<dbReference type="Proteomes" id="UP000237682">
    <property type="component" value="Unassembled WGS sequence"/>
</dbReference>
<comment type="subunit">
    <text evidence="3 12">The complex is composed of two ATP-binding proteins (UgpC), two transmembrane proteins (UgpA and UgpE) and a solute-binding protein (UgpB).</text>
</comment>
<dbReference type="InterPro" id="IPR035906">
    <property type="entry name" value="MetI-like_sf"/>
</dbReference>
<dbReference type="Pfam" id="PF00528">
    <property type="entry name" value="BPD_transp_1"/>
    <property type="match status" value="1"/>
</dbReference>
<keyword evidence="7 11" id="KW-0812">Transmembrane</keyword>
<feature type="domain" description="ABC transmembrane type-1" evidence="13">
    <location>
        <begin position="72"/>
        <end position="263"/>
    </location>
</feature>
<comment type="similarity">
    <text evidence="2 11">Belongs to the binding-protein-dependent transport system permease family.</text>
</comment>
<evidence type="ECO:0000259" key="13">
    <source>
        <dbReference type="PROSITE" id="PS50928"/>
    </source>
</evidence>
<dbReference type="AlphaFoldDB" id="A0A2S9QDQ9"/>
<evidence type="ECO:0000256" key="1">
    <source>
        <dbReference type="ARBA" id="ARBA00004651"/>
    </source>
</evidence>
<dbReference type="GO" id="GO:0005886">
    <property type="term" value="C:plasma membrane"/>
    <property type="evidence" value="ECO:0007669"/>
    <property type="project" value="UniProtKB-SubCell"/>
</dbReference>
<evidence type="ECO:0000256" key="3">
    <source>
        <dbReference type="ARBA" id="ARBA00011557"/>
    </source>
</evidence>
<keyword evidence="8 11" id="KW-1133">Transmembrane helix</keyword>
<evidence type="ECO:0000256" key="7">
    <source>
        <dbReference type="ARBA" id="ARBA00022692"/>
    </source>
</evidence>
<dbReference type="RefSeq" id="WP_105862420.1">
    <property type="nucleotide sequence ID" value="NZ_PUEJ01000004.1"/>
</dbReference>
<evidence type="ECO:0000256" key="12">
    <source>
        <dbReference type="RuleBase" id="RU363056"/>
    </source>
</evidence>
<keyword evidence="6 12" id="KW-1003">Cell membrane</keyword>
<evidence type="ECO:0000256" key="2">
    <source>
        <dbReference type="ARBA" id="ARBA00009306"/>
    </source>
</evidence>
<feature type="transmembrane region" description="Helical" evidence="11">
    <location>
        <begin position="107"/>
        <end position="128"/>
    </location>
</feature>
<sequence>MAASSRTASALLPLRALLWLFALLTVAPFALLVLTSLKSQKDVLAGAFALPQQPHFENFARAWVDGHFDTYFLNSILVVVPVVGISIVLGILSGFAFAFLTLPLKRMLFAMLTLGMMVPTEAFIIPLFHEFRWLGLLNTYWALILPQIGMSIPFATLFMASAMRQLPTELVDAAVIDGATRLQVLRHVILPLMKPAMSTLALFLFIWTWNEFLIPLILVNNDEVRTLPIGMLFFQGRYIVDIPTLTAGAVIIVAPIIVVYLIFQRNFIQGLTAGAVK</sequence>
<proteinExistence type="inferred from homology"/>
<keyword evidence="12" id="KW-0997">Cell inner membrane</keyword>
<comment type="subcellular location">
    <subcellularLocation>
        <location evidence="12">Cell inner membrane</location>
        <topology evidence="12">Multi-pass membrane protein</topology>
    </subcellularLocation>
    <subcellularLocation>
        <location evidence="1 11">Cell membrane</location>
        <topology evidence="1 11">Multi-pass membrane protein</topology>
    </subcellularLocation>
</comment>
<evidence type="ECO:0000256" key="6">
    <source>
        <dbReference type="ARBA" id="ARBA00022475"/>
    </source>
</evidence>
<protein>
    <recommendedName>
        <fullName evidence="4 12">sn-glycerol-3-phosphate transport system permease protein UgpE</fullName>
    </recommendedName>
</protein>
<dbReference type="CDD" id="cd06261">
    <property type="entry name" value="TM_PBP2"/>
    <property type="match status" value="1"/>
</dbReference>
<keyword evidence="15" id="KW-1185">Reference proteome</keyword>
<evidence type="ECO:0000256" key="9">
    <source>
        <dbReference type="ARBA" id="ARBA00023136"/>
    </source>
</evidence>
<dbReference type="InterPro" id="IPR000515">
    <property type="entry name" value="MetI-like"/>
</dbReference>